<gene>
    <name evidence="9" type="ORF">FF011L_01220</name>
</gene>
<dbReference type="GO" id="GO:0005886">
    <property type="term" value="C:plasma membrane"/>
    <property type="evidence" value="ECO:0007669"/>
    <property type="project" value="UniProtKB-SubCell"/>
</dbReference>
<feature type="transmembrane region" description="Helical" evidence="8">
    <location>
        <begin position="433"/>
        <end position="450"/>
    </location>
</feature>
<keyword evidence="3" id="KW-0328">Glycosyltransferase</keyword>
<evidence type="ECO:0008006" key="11">
    <source>
        <dbReference type="Google" id="ProtNLM"/>
    </source>
</evidence>
<organism evidence="9 10">
    <name type="scientific">Roseimaritima multifibrata</name>
    <dbReference type="NCBI Taxonomy" id="1930274"/>
    <lineage>
        <taxon>Bacteria</taxon>
        <taxon>Pseudomonadati</taxon>
        <taxon>Planctomycetota</taxon>
        <taxon>Planctomycetia</taxon>
        <taxon>Pirellulales</taxon>
        <taxon>Pirellulaceae</taxon>
        <taxon>Roseimaritima</taxon>
    </lineage>
</organism>
<keyword evidence="5 8" id="KW-0812">Transmembrane</keyword>
<evidence type="ECO:0000256" key="6">
    <source>
        <dbReference type="ARBA" id="ARBA00022989"/>
    </source>
</evidence>
<accession>A0A517M930</accession>
<dbReference type="PANTHER" id="PTHR33908:SF11">
    <property type="entry name" value="MEMBRANE PROTEIN"/>
    <property type="match status" value="1"/>
</dbReference>
<dbReference type="GO" id="GO:0009103">
    <property type="term" value="P:lipopolysaccharide biosynthetic process"/>
    <property type="evidence" value="ECO:0007669"/>
    <property type="project" value="UniProtKB-ARBA"/>
</dbReference>
<feature type="transmembrane region" description="Helical" evidence="8">
    <location>
        <begin position="403"/>
        <end position="421"/>
    </location>
</feature>
<dbReference type="PANTHER" id="PTHR33908">
    <property type="entry name" value="MANNOSYLTRANSFERASE YKCB-RELATED"/>
    <property type="match status" value="1"/>
</dbReference>
<feature type="transmembrane region" description="Helical" evidence="8">
    <location>
        <begin position="167"/>
        <end position="184"/>
    </location>
</feature>
<dbReference type="InterPro" id="IPR050297">
    <property type="entry name" value="LipidA_mod_glycosyltrf_83"/>
</dbReference>
<name>A0A517M930_9BACT</name>
<protein>
    <recommendedName>
        <fullName evidence="11">Glycosyltransferase RgtA/B/C/D-like domain-containing protein</fullName>
    </recommendedName>
</protein>
<feature type="transmembrane region" description="Helical" evidence="8">
    <location>
        <begin position="109"/>
        <end position="130"/>
    </location>
</feature>
<sequence length="479" mass="53029">MKNDPATSQSDWSFSSLKVWRSLWGLLLVALVIRGGILVSRVDSLQADVDGYRWIAETLAEYQVFGVAGEEGNVRATAFRPPLYPWMLSWLVSDSPTDAGATGESKPTVSIWSVVLLHLILGLLTVAGTYHIARALLSPLEAWGAGLLVAMDPILLTQSTQVMTETLATALAVAVGLAWQRLFLPLESSHTDDQAAANNPFARPRYWLASGGLAVALSLGFLSRPTFFVWAFLLLIYLVGVAVRKRVWWPVVTAALVVAVMASVIGAWTVRNQRQLGHPVWATSHGGYTLLLGNNPLFYDYLEDDPEQPNQTDAWDAERFHRTWAGRYQSDPLEEDFWKWPPTGPVPSPQIDDEVADDALAYSAAKQTIHQRPAMFAWACCVRVARLWTPLPHATPGRSLNAVRAVGGYYFIFYAAMLGGLCRYGRRWLHSPWMAGLLLAVALTCLHSIYWSNMRMRAPVIPWMACVAAAAIGSREPRR</sequence>
<keyword evidence="4" id="KW-0808">Transferase</keyword>
<dbReference type="EMBL" id="CP036262">
    <property type="protein sequence ID" value="QDS91393.1"/>
    <property type="molecule type" value="Genomic_DNA"/>
</dbReference>
<keyword evidence="2" id="KW-1003">Cell membrane</keyword>
<evidence type="ECO:0000313" key="10">
    <source>
        <dbReference type="Proteomes" id="UP000320672"/>
    </source>
</evidence>
<evidence type="ECO:0000256" key="1">
    <source>
        <dbReference type="ARBA" id="ARBA00004651"/>
    </source>
</evidence>
<dbReference type="AlphaFoldDB" id="A0A517M930"/>
<evidence type="ECO:0000256" key="4">
    <source>
        <dbReference type="ARBA" id="ARBA00022679"/>
    </source>
</evidence>
<evidence type="ECO:0000256" key="3">
    <source>
        <dbReference type="ARBA" id="ARBA00022676"/>
    </source>
</evidence>
<keyword evidence="10" id="KW-1185">Reference proteome</keyword>
<comment type="subcellular location">
    <subcellularLocation>
        <location evidence="1">Cell membrane</location>
        <topology evidence="1">Multi-pass membrane protein</topology>
    </subcellularLocation>
</comment>
<proteinExistence type="predicted"/>
<dbReference type="RefSeq" id="WP_145349468.1">
    <property type="nucleotide sequence ID" value="NZ_CP036262.1"/>
</dbReference>
<evidence type="ECO:0000256" key="5">
    <source>
        <dbReference type="ARBA" id="ARBA00022692"/>
    </source>
</evidence>
<evidence type="ECO:0000256" key="2">
    <source>
        <dbReference type="ARBA" id="ARBA00022475"/>
    </source>
</evidence>
<feature type="transmembrane region" description="Helical" evidence="8">
    <location>
        <begin position="227"/>
        <end position="243"/>
    </location>
</feature>
<feature type="transmembrane region" description="Helical" evidence="8">
    <location>
        <begin position="249"/>
        <end position="270"/>
    </location>
</feature>
<feature type="transmembrane region" description="Helical" evidence="8">
    <location>
        <begin position="204"/>
        <end position="222"/>
    </location>
</feature>
<evidence type="ECO:0000256" key="7">
    <source>
        <dbReference type="ARBA" id="ARBA00023136"/>
    </source>
</evidence>
<dbReference type="GO" id="GO:0016763">
    <property type="term" value="F:pentosyltransferase activity"/>
    <property type="evidence" value="ECO:0007669"/>
    <property type="project" value="TreeGrafter"/>
</dbReference>
<dbReference type="KEGG" id="rml:FF011L_01220"/>
<keyword evidence="6 8" id="KW-1133">Transmembrane helix</keyword>
<feature type="transmembrane region" description="Helical" evidence="8">
    <location>
        <begin position="20"/>
        <end position="39"/>
    </location>
</feature>
<reference evidence="9 10" key="1">
    <citation type="submission" date="2019-02" db="EMBL/GenBank/DDBJ databases">
        <title>Deep-cultivation of Planctomycetes and their phenomic and genomic characterization uncovers novel biology.</title>
        <authorList>
            <person name="Wiegand S."/>
            <person name="Jogler M."/>
            <person name="Boedeker C."/>
            <person name="Pinto D."/>
            <person name="Vollmers J."/>
            <person name="Rivas-Marin E."/>
            <person name="Kohn T."/>
            <person name="Peeters S.H."/>
            <person name="Heuer A."/>
            <person name="Rast P."/>
            <person name="Oberbeckmann S."/>
            <person name="Bunk B."/>
            <person name="Jeske O."/>
            <person name="Meyerdierks A."/>
            <person name="Storesund J.E."/>
            <person name="Kallscheuer N."/>
            <person name="Luecker S."/>
            <person name="Lage O.M."/>
            <person name="Pohl T."/>
            <person name="Merkel B.J."/>
            <person name="Hornburger P."/>
            <person name="Mueller R.-W."/>
            <person name="Bruemmer F."/>
            <person name="Labrenz M."/>
            <person name="Spormann A.M."/>
            <person name="Op den Camp H."/>
            <person name="Overmann J."/>
            <person name="Amann R."/>
            <person name="Jetten M.S.M."/>
            <person name="Mascher T."/>
            <person name="Medema M.H."/>
            <person name="Devos D.P."/>
            <person name="Kaster A.-K."/>
            <person name="Ovreas L."/>
            <person name="Rohde M."/>
            <person name="Galperin M.Y."/>
            <person name="Jogler C."/>
        </authorList>
    </citation>
    <scope>NUCLEOTIDE SEQUENCE [LARGE SCALE GENOMIC DNA]</scope>
    <source>
        <strain evidence="9 10">FF011L</strain>
    </source>
</reference>
<dbReference type="Proteomes" id="UP000320672">
    <property type="component" value="Chromosome"/>
</dbReference>
<keyword evidence="7 8" id="KW-0472">Membrane</keyword>
<dbReference type="OrthoDB" id="231161at2"/>
<evidence type="ECO:0000256" key="8">
    <source>
        <dbReference type="SAM" id="Phobius"/>
    </source>
</evidence>
<evidence type="ECO:0000313" key="9">
    <source>
        <dbReference type="EMBL" id="QDS91393.1"/>
    </source>
</evidence>